<dbReference type="HOGENOM" id="CLU_017434_5_1_9"/>
<dbReference type="Proteomes" id="UP000001039">
    <property type="component" value="Chromosome"/>
</dbReference>
<dbReference type="Gene3D" id="3.90.176.10">
    <property type="entry name" value="Toxin ADP-ribosyltransferase, Chain A, domain 1"/>
    <property type="match status" value="1"/>
</dbReference>
<name>A0A0H3C1Z2_STRPZ</name>
<sequence length="520" mass="59791">MTTRKSKYWRDRIKKEMDAKEADDISLEQSMKQLHDYHFRNIEKEIESFYQRYADKEKIDLSEARKRASELDISAYQKKAKELVAKAEKLRKEGRTVTKADFTHQENADMAIYNLAMKTNALELLRLNIDLEMQELANGEHKLTKKFLDEGYRKEVEFQAGLLGLSVASQANVKNLADAVINANFKGAKWSDNIWDRQDKLRSIISQSVQSAILKGKNGLTIARDIRREFDVSASYAKRLAITEHARVQMEVGRLSMAENGFAMFDILPEPKACDVCKDIAKHGPYHLDKWRIGENSPPFHPYCRCAVVGLDKKQEEKVNDKSEKFENITPNLMPLFSKFASKITDLQRKIVYSADLADTGYIRTPHAFDINNTLRNKGYNYLNVDDKLITDTLDSVISINSTPKNIKVYRFDDFELLGSINEQNNNIFDSGNFMDKLNQGGLSYTNDGYTSASYDVKKNVMGYRPIKTEIKVPKGSHVYLTDNEEESEIILPRGTKYDIINAKINEYEEIEITMEIRKE</sequence>
<dbReference type="SUPFAM" id="SSF56399">
    <property type="entry name" value="ADP-ribosylation"/>
    <property type="match status" value="1"/>
</dbReference>
<evidence type="ECO:0000259" key="1">
    <source>
        <dbReference type="Pfam" id="PF03496"/>
    </source>
</evidence>
<evidence type="ECO:0000313" key="4">
    <source>
        <dbReference type="Proteomes" id="UP000001039"/>
    </source>
</evidence>
<dbReference type="InterPro" id="IPR006528">
    <property type="entry name" value="Phage_head_morphogenesis_dom"/>
</dbReference>
<proteinExistence type="predicted"/>
<dbReference type="PROSITE" id="PS51996">
    <property type="entry name" value="TR_MART"/>
    <property type="match status" value="1"/>
</dbReference>
<feature type="domain" description="ADP ribosyltransferase" evidence="1">
    <location>
        <begin position="367"/>
        <end position="507"/>
    </location>
</feature>
<dbReference type="EMBL" id="CP000829">
    <property type="protein sequence ID" value="ACI61755.1"/>
    <property type="molecule type" value="Genomic_DNA"/>
</dbReference>
<gene>
    <name evidence="3" type="ordered locus">Spy49_1485c</name>
</gene>
<dbReference type="NCBIfam" id="TIGR01641">
    <property type="entry name" value="phageSPP1_gp7"/>
    <property type="match status" value="1"/>
</dbReference>
<evidence type="ECO:0000313" key="3">
    <source>
        <dbReference type="EMBL" id="ACI61755.1"/>
    </source>
</evidence>
<evidence type="ECO:0008006" key="5">
    <source>
        <dbReference type="Google" id="ProtNLM"/>
    </source>
</evidence>
<dbReference type="GO" id="GO:0005576">
    <property type="term" value="C:extracellular region"/>
    <property type="evidence" value="ECO:0007669"/>
    <property type="project" value="InterPro"/>
</dbReference>
<reference evidence="3 4" key="1">
    <citation type="journal article" date="2008" name="J. Bacteriol.">
        <title>Genome sequence of a nephritogenic and highly transformable M49 strain of Streptococcus pyogenes.</title>
        <authorList>
            <person name="McShan W.M."/>
            <person name="Ferretti J.J."/>
            <person name="Karasawa T."/>
            <person name="Suvorov A.N."/>
            <person name="Lin S."/>
            <person name="Qin B."/>
            <person name="Jia H."/>
            <person name="Kenton S."/>
            <person name="Najar F."/>
            <person name="Wu H."/>
            <person name="Scott J."/>
            <person name="Roe B.A."/>
            <person name="Savic D.J."/>
        </authorList>
    </citation>
    <scope>NUCLEOTIDE SEQUENCE [LARGE SCALE GENOMIC DNA]</scope>
    <source>
        <strain evidence="3 4">NZ131</strain>
    </source>
</reference>
<dbReference type="Pfam" id="PF04233">
    <property type="entry name" value="Phage_Mu_F"/>
    <property type="match status" value="1"/>
</dbReference>
<organism evidence="3 4">
    <name type="scientific">Streptococcus pyogenes serotype M49 (strain NZ131)</name>
    <dbReference type="NCBI Taxonomy" id="471876"/>
    <lineage>
        <taxon>Bacteria</taxon>
        <taxon>Bacillati</taxon>
        <taxon>Bacillota</taxon>
        <taxon>Bacilli</taxon>
        <taxon>Lactobacillales</taxon>
        <taxon>Streptococcaceae</taxon>
        <taxon>Streptococcus</taxon>
    </lineage>
</organism>
<feature type="domain" description="Phage head morphogenesis" evidence="2">
    <location>
        <begin position="205"/>
        <end position="308"/>
    </location>
</feature>
<accession>A0A0H3C1Z2</accession>
<dbReference type="InterPro" id="IPR003540">
    <property type="entry name" value="ADP-ribosyltransferase"/>
</dbReference>
<dbReference type="Pfam" id="PF03496">
    <property type="entry name" value="ADPrib_exo_Tox"/>
    <property type="match status" value="1"/>
</dbReference>
<dbReference type="AlphaFoldDB" id="A0A0H3C1Z2"/>
<protein>
    <recommendedName>
        <fullName evidence="5">Phage head morphogenesis domain-containing protein</fullName>
    </recommendedName>
</protein>
<evidence type="ECO:0000259" key="2">
    <source>
        <dbReference type="Pfam" id="PF04233"/>
    </source>
</evidence>
<dbReference type="KEGG" id="soz:Spy49_1485c"/>